<dbReference type="CDD" id="cd13999">
    <property type="entry name" value="STKc_MAP3K-like"/>
    <property type="match status" value="1"/>
</dbReference>
<feature type="binding site" evidence="6">
    <location>
        <position position="1061"/>
    </location>
    <ligand>
        <name>ATP</name>
        <dbReference type="ChEBI" id="CHEBI:30616"/>
    </ligand>
</feature>
<evidence type="ECO:0000256" key="5">
    <source>
        <dbReference type="ARBA" id="ARBA00022840"/>
    </source>
</evidence>
<dbReference type="OMA" id="QVHRNND"/>
<dbReference type="Gramene" id="QL09p044573:mrna">
    <property type="protein sequence ID" value="QL09p044573:mrna"/>
    <property type="gene ID" value="QL09p044573"/>
</dbReference>
<keyword evidence="1" id="KW-0723">Serine/threonine-protein kinase</keyword>
<dbReference type="Proteomes" id="UP000594261">
    <property type="component" value="Chromosome 9"/>
</dbReference>
<dbReference type="FunCoup" id="A0A7N2MN85">
    <property type="interactions" value="13"/>
</dbReference>
<evidence type="ECO:0000313" key="10">
    <source>
        <dbReference type="Proteomes" id="UP000594261"/>
    </source>
</evidence>
<dbReference type="EnsemblPlants" id="QL09p044573:mrna">
    <property type="protein sequence ID" value="QL09p044573:mrna"/>
    <property type="gene ID" value="QL09p044573"/>
</dbReference>
<feature type="compositionally biased region" description="Polar residues" evidence="7">
    <location>
        <begin position="424"/>
        <end position="434"/>
    </location>
</feature>
<evidence type="ECO:0000256" key="2">
    <source>
        <dbReference type="ARBA" id="ARBA00022679"/>
    </source>
</evidence>
<keyword evidence="10" id="KW-1185">Reference proteome</keyword>
<dbReference type="PROSITE" id="PS00108">
    <property type="entry name" value="PROTEIN_KINASE_ST"/>
    <property type="match status" value="1"/>
</dbReference>
<reference evidence="9 10" key="1">
    <citation type="journal article" date="2016" name="G3 (Bethesda)">
        <title>First Draft Assembly and Annotation of the Genome of a California Endemic Oak Quercus lobata Nee (Fagaceae).</title>
        <authorList>
            <person name="Sork V.L."/>
            <person name="Fitz-Gibbon S.T."/>
            <person name="Puiu D."/>
            <person name="Crepeau M."/>
            <person name="Gugger P.F."/>
            <person name="Sherman R."/>
            <person name="Stevens K."/>
            <person name="Langley C.H."/>
            <person name="Pellegrini M."/>
            <person name="Salzberg S.L."/>
        </authorList>
    </citation>
    <scope>NUCLEOTIDE SEQUENCE [LARGE SCALE GENOMIC DNA]</scope>
    <source>
        <strain evidence="9 10">cv. SW786</strain>
    </source>
</reference>
<dbReference type="GO" id="GO:0007165">
    <property type="term" value="P:signal transduction"/>
    <property type="evidence" value="ECO:0007669"/>
    <property type="project" value="TreeGrafter"/>
</dbReference>
<dbReference type="SMART" id="SM00666">
    <property type="entry name" value="PB1"/>
    <property type="match status" value="1"/>
</dbReference>
<accession>A0A7N2MN85</accession>
<dbReference type="GO" id="GO:0005524">
    <property type="term" value="F:ATP binding"/>
    <property type="evidence" value="ECO:0007669"/>
    <property type="project" value="UniProtKB-UniRule"/>
</dbReference>
<dbReference type="InterPro" id="IPR011009">
    <property type="entry name" value="Kinase-like_dom_sf"/>
</dbReference>
<evidence type="ECO:0000259" key="8">
    <source>
        <dbReference type="PROSITE" id="PS50011"/>
    </source>
</evidence>
<dbReference type="SUPFAM" id="SSF54277">
    <property type="entry name" value="CAD &amp; PB1 domains"/>
    <property type="match status" value="1"/>
</dbReference>
<dbReference type="InterPro" id="IPR000270">
    <property type="entry name" value="PB1_dom"/>
</dbReference>
<dbReference type="InterPro" id="IPR001245">
    <property type="entry name" value="Ser-Thr/Tyr_kinase_cat_dom"/>
</dbReference>
<proteinExistence type="predicted"/>
<dbReference type="PANTHER" id="PTHR23257">
    <property type="entry name" value="SERINE-THREONINE PROTEIN KINASE"/>
    <property type="match status" value="1"/>
</dbReference>
<evidence type="ECO:0000256" key="6">
    <source>
        <dbReference type="PROSITE-ProRule" id="PRU10141"/>
    </source>
</evidence>
<organism evidence="9 10">
    <name type="scientific">Quercus lobata</name>
    <name type="common">Valley oak</name>
    <dbReference type="NCBI Taxonomy" id="97700"/>
    <lineage>
        <taxon>Eukaryota</taxon>
        <taxon>Viridiplantae</taxon>
        <taxon>Streptophyta</taxon>
        <taxon>Embryophyta</taxon>
        <taxon>Tracheophyta</taxon>
        <taxon>Spermatophyta</taxon>
        <taxon>Magnoliopsida</taxon>
        <taxon>eudicotyledons</taxon>
        <taxon>Gunneridae</taxon>
        <taxon>Pentapetalae</taxon>
        <taxon>rosids</taxon>
        <taxon>fabids</taxon>
        <taxon>Fagales</taxon>
        <taxon>Fagaceae</taxon>
        <taxon>Quercus</taxon>
    </lineage>
</organism>
<dbReference type="SUPFAM" id="SSF56112">
    <property type="entry name" value="Protein kinase-like (PK-like)"/>
    <property type="match status" value="1"/>
</dbReference>
<feature type="compositionally biased region" description="Polar residues" evidence="7">
    <location>
        <begin position="475"/>
        <end position="486"/>
    </location>
</feature>
<dbReference type="Pfam" id="PF07714">
    <property type="entry name" value="PK_Tyr_Ser-Thr"/>
    <property type="match status" value="2"/>
</dbReference>
<dbReference type="FunFam" id="3.30.200.20:FF:000081">
    <property type="entry name" value="Octicosapeptide/phox/Bem1p domain kinase superfamily protein"/>
    <property type="match status" value="1"/>
</dbReference>
<dbReference type="Pfam" id="PF00564">
    <property type="entry name" value="PB1"/>
    <property type="match status" value="1"/>
</dbReference>
<sequence>MAGEASGLSAQRIHQQQPTFVMPNVNNNVSVRTGEEFSLEFLQDRVAARRVPAVANSCQKREKRAVFNYDQNGQLGYEDLTGILGLRRIDSESTSDMSMSEYASARTSFNAKEMENGAYVDKSSKYYKEDGDSGHGSRKAFGELNFDRTGMGIPIPIPPPLHKSGSPHSNNYPGSGVSGGSHLGKMKLLCSFGGKILPRPSDGRLRYVGGDTHIISIRKCISREELMKKTLGICNQPHSIKYQLPDEDLDALISVSSDEDLQNMVEEYCGLERHGGSQRLRIFLIPLCESEILSSFDGNTIQQNSPDYQYVVAVNGILDHTSRKNTSGMSLASEANKLGTNLDCIPSFHRGSPTAPAPLELKGGFNALHPGQFFNQSQNMSRSPNHSPPHSPVPLQQEDSKSVHMQLHGDNSRKSSNESSSSSFTTRLPSEDSITNTAGSKYLLQGEVTLMNHHHPYKQVDVGQPEHPHGEHIHNCNSSKETNSSVDRNDSDFDGFSYEKPMHKERTFHSEKPTSRPEDPLGLFSGSSDSIDSHRGMSHAFSDSKLNENGGSSACCSQEGMSPLSPLNFPKARPPLHLSALQEKPLQPNENMSLVYPQVQYMLVDVDPTGSQSRLDLLNSSTCSEIPSWNKPIYKVTGGVDDKYPTSGKDFSKSAFITLNHLEINSSTLETMERLDENNPFLCQGGKLNGAPATGLECQNILPNVNSNLASSFGVDTSTQELQVSGDVLPESSAINFKPVVDNIIEQPKNFQVEKTPPDLVMSQRTANDQDCDLTTRVIGEQEKDISGFGNSEVAGLYPSAIQQSYDENSLSDLMSGSIYGLASHAPPLLQPVGSQKDMAVNEPKLMSSIDLYPSAVHDDSDLSSNLNKNDHTLIGNPTEDALFMREFSLLDADFVSYPYQKVENLGFGGSVCEKSNVKDSTSENLNFPIKSHEKNQLESVIGEDVNETIHSHVQSLSITVPYILDETSSYNIDFGSPAATEVEGSVIPEFESEDAKADDEDITYSISDAMIAEMEASIYGLQIIKNADLEELRELGAGTYGTVYHGKWRGTDVAIKRIKKSCFSGRSSEQERLTKDFWREAQILSNLHHPNVVAFYGVVPDGAGGTLATVTEFMVNGSLRHVLLKKDRLLDRRKKLIIAMDAAFGMEYLHSKNIVHFDLKCDNLLVNLRDPHRPICKVGDFGLSRIKRNTLVSGGVRGTLPWMAPELLNGSSSRVSEKVDVFSFGISMWEILTGEEPYANMHCGAIIGSQESIFPFGRWSFWKSFRDRRPFRFENAWLQVDGFVEKVKIWRDSYHFYGTPSYSSRGIRQGDLLSPLLFVVVMDAFSKMLDKAARASLMSGVRVGSTVVYGLKINMGKSELVLLGVVPNIVDMVDVLGRKQGSFPMKYLGLPLGANVRDSSIGNPIIEKMERRLAGWKRLYLSKGGSAEDVGGAVGKESFGGIRIVLFGCFTKHQTLALQGGYAYNSLVAIGTWCVDGAAADGQVITSKAGGIVKNSLRPPIPEHCDAEWRKLMEQCWSPDPEIRPSFTEITNRLRSMSIVLQSKGIVR</sequence>
<dbReference type="InterPro" id="IPR008271">
    <property type="entry name" value="Ser/Thr_kinase_AS"/>
</dbReference>
<feature type="compositionally biased region" description="Basic and acidic residues" evidence="7">
    <location>
        <begin position="500"/>
        <end position="519"/>
    </location>
</feature>
<keyword evidence="2" id="KW-0808">Transferase</keyword>
<name>A0A7N2MN85_QUELO</name>
<keyword evidence="5 6" id="KW-0067">ATP-binding</keyword>
<dbReference type="GO" id="GO:0005737">
    <property type="term" value="C:cytoplasm"/>
    <property type="evidence" value="ECO:0007669"/>
    <property type="project" value="TreeGrafter"/>
</dbReference>
<dbReference type="PANTHER" id="PTHR23257:SF842">
    <property type="entry name" value="KINASE SUPERFAMILY WITH OCTICOSAPEPTIDE_PHOX_BEM1P DOMAIN-CONTAINING PROTEIN"/>
    <property type="match status" value="1"/>
</dbReference>
<evidence type="ECO:0000313" key="9">
    <source>
        <dbReference type="EnsemblPlants" id="QL09p044573:mrna"/>
    </source>
</evidence>
<reference evidence="9" key="2">
    <citation type="submission" date="2021-01" db="UniProtKB">
        <authorList>
            <consortium name="EnsemblPlants"/>
        </authorList>
    </citation>
    <scope>IDENTIFICATION</scope>
</reference>
<dbReference type="InterPro" id="IPR050167">
    <property type="entry name" value="Ser_Thr_protein_kinase"/>
</dbReference>
<dbReference type="InParanoid" id="A0A7N2MN85"/>
<dbReference type="FunFam" id="3.10.20.90:FF:000058">
    <property type="entry name" value="Octicosapeptide/phox/Bem1p domain kinase superfamily protein"/>
    <property type="match status" value="1"/>
</dbReference>
<dbReference type="InterPro" id="IPR017441">
    <property type="entry name" value="Protein_kinase_ATP_BS"/>
</dbReference>
<dbReference type="Gene3D" id="1.10.510.10">
    <property type="entry name" value="Transferase(Phosphotransferase) domain 1"/>
    <property type="match status" value="2"/>
</dbReference>
<feature type="compositionally biased region" description="Basic and acidic residues" evidence="7">
    <location>
        <begin position="464"/>
        <end position="474"/>
    </location>
</feature>
<dbReference type="EMBL" id="LRBV02000009">
    <property type="status" value="NOT_ANNOTATED_CDS"/>
    <property type="molecule type" value="Genomic_DNA"/>
</dbReference>
<dbReference type="InterPro" id="IPR000719">
    <property type="entry name" value="Prot_kinase_dom"/>
</dbReference>
<dbReference type="GO" id="GO:0004674">
    <property type="term" value="F:protein serine/threonine kinase activity"/>
    <property type="evidence" value="ECO:0007669"/>
    <property type="project" value="UniProtKB-KW"/>
</dbReference>
<feature type="region of interest" description="Disordered" evidence="7">
    <location>
        <begin position="459"/>
        <end position="559"/>
    </location>
</feature>
<feature type="region of interest" description="Disordered" evidence="7">
    <location>
        <begin position="355"/>
        <end position="434"/>
    </location>
</feature>
<evidence type="ECO:0000256" key="1">
    <source>
        <dbReference type="ARBA" id="ARBA00022527"/>
    </source>
</evidence>
<protein>
    <recommendedName>
        <fullName evidence="8">Protein kinase domain-containing protein</fullName>
    </recommendedName>
</protein>
<evidence type="ECO:0000256" key="4">
    <source>
        <dbReference type="ARBA" id="ARBA00022777"/>
    </source>
</evidence>
<evidence type="ECO:0000256" key="7">
    <source>
        <dbReference type="SAM" id="MobiDB-lite"/>
    </source>
</evidence>
<keyword evidence="4" id="KW-0418">Kinase</keyword>
<dbReference type="SMART" id="SM00220">
    <property type="entry name" value="S_TKc"/>
    <property type="match status" value="1"/>
</dbReference>
<dbReference type="Gene3D" id="3.10.20.90">
    <property type="entry name" value="Phosphatidylinositol 3-kinase Catalytic Subunit, Chain A, domain 1"/>
    <property type="match status" value="1"/>
</dbReference>
<keyword evidence="3 6" id="KW-0547">Nucleotide-binding</keyword>
<dbReference type="PROSITE" id="PS50011">
    <property type="entry name" value="PROTEIN_KINASE_DOM"/>
    <property type="match status" value="1"/>
</dbReference>
<dbReference type="PROSITE" id="PS00107">
    <property type="entry name" value="PROTEIN_KINASE_ATP"/>
    <property type="match status" value="1"/>
</dbReference>
<dbReference type="CDD" id="cd06410">
    <property type="entry name" value="PB1_UP2"/>
    <property type="match status" value="1"/>
</dbReference>
<feature type="compositionally biased region" description="Polar residues" evidence="7">
    <location>
        <begin position="547"/>
        <end position="559"/>
    </location>
</feature>
<evidence type="ECO:0000256" key="3">
    <source>
        <dbReference type="ARBA" id="ARBA00022741"/>
    </source>
</evidence>
<feature type="domain" description="Protein kinase" evidence="8">
    <location>
        <begin position="1030"/>
        <end position="1541"/>
    </location>
</feature>